<accession>A0A7W8FY38</accession>
<protein>
    <recommendedName>
        <fullName evidence="3">DUF3025 domain-containing protein</fullName>
    </recommendedName>
</protein>
<dbReference type="Proteomes" id="UP000521199">
    <property type="component" value="Unassembled WGS sequence"/>
</dbReference>
<dbReference type="AlphaFoldDB" id="A0A7W8FY38"/>
<keyword evidence="2" id="KW-1185">Reference proteome</keyword>
<organism evidence="1 2">
    <name type="scientific">Chiayiivirga flava</name>
    <dbReference type="NCBI Taxonomy" id="659595"/>
    <lineage>
        <taxon>Bacteria</taxon>
        <taxon>Pseudomonadati</taxon>
        <taxon>Pseudomonadota</taxon>
        <taxon>Gammaproteobacteria</taxon>
        <taxon>Lysobacterales</taxon>
        <taxon>Lysobacteraceae</taxon>
        <taxon>Chiayiivirga</taxon>
    </lineage>
</organism>
<gene>
    <name evidence="1" type="ORF">HNQ52_000207</name>
</gene>
<comment type="caution">
    <text evidence="1">The sequence shown here is derived from an EMBL/GenBank/DDBJ whole genome shotgun (WGS) entry which is preliminary data.</text>
</comment>
<dbReference type="RefSeq" id="WP_183958915.1">
    <property type="nucleotide sequence ID" value="NZ_JACHHP010000001.1"/>
</dbReference>
<dbReference type="EMBL" id="JACHHP010000001">
    <property type="protein sequence ID" value="MBB5206691.1"/>
    <property type="molecule type" value="Genomic_DNA"/>
</dbReference>
<reference evidence="1 2" key="1">
    <citation type="submission" date="2020-08" db="EMBL/GenBank/DDBJ databases">
        <title>Genomic Encyclopedia of Type Strains, Phase IV (KMG-IV): sequencing the most valuable type-strain genomes for metagenomic binning, comparative biology and taxonomic classification.</title>
        <authorList>
            <person name="Goeker M."/>
        </authorList>
    </citation>
    <scope>NUCLEOTIDE SEQUENCE [LARGE SCALE GENOMIC DNA]</scope>
    <source>
        <strain evidence="1 2">DSM 24163</strain>
    </source>
</reference>
<evidence type="ECO:0000313" key="2">
    <source>
        <dbReference type="Proteomes" id="UP000521199"/>
    </source>
</evidence>
<dbReference type="Pfam" id="PF11227">
    <property type="entry name" value="DUF3025"/>
    <property type="match status" value="1"/>
</dbReference>
<sequence length="296" mass="32413">MAKRRYVAPARGAVAPGVFDHPVFAGFAAHRAWLDGVAWPSLDALNCALAADGAAERVVAQDAALLSDGEHYELRIARRGHIATRPDNWHDLLNALVWIEHPSLKRALNRRQVAEIAQVGPAQRSRAQCALTHFDEGGAIVVLRDAALLPLWDAHDWHGLFWRERAAWFDGRIDVIVFGHALLEHALTPGQLITAKCIAVLDIAGASGRDELRVDTRPRAMQRASLAVAEATARGVVFVDPQELRPLPLSGIPGWHAGTDDEAFYRNAECFRPLRPGRVYPAPRVLQASDEDASDA</sequence>
<proteinExistence type="predicted"/>
<evidence type="ECO:0008006" key="3">
    <source>
        <dbReference type="Google" id="ProtNLM"/>
    </source>
</evidence>
<name>A0A7W8FY38_9GAMM</name>
<evidence type="ECO:0000313" key="1">
    <source>
        <dbReference type="EMBL" id="MBB5206691.1"/>
    </source>
</evidence>
<dbReference type="InterPro" id="IPR021390">
    <property type="entry name" value="DUF3025"/>
</dbReference>